<proteinExistence type="predicted"/>
<feature type="region of interest" description="Disordered" evidence="1">
    <location>
        <begin position="297"/>
        <end position="371"/>
    </location>
</feature>
<accession>A0A139ARY6</accession>
<evidence type="ECO:0000313" key="2">
    <source>
        <dbReference type="EMBL" id="KXS19507.1"/>
    </source>
</evidence>
<protein>
    <recommendedName>
        <fullName evidence="4">PX domain-containing protein</fullName>
    </recommendedName>
</protein>
<evidence type="ECO:0000256" key="1">
    <source>
        <dbReference type="SAM" id="MobiDB-lite"/>
    </source>
</evidence>
<gene>
    <name evidence="2" type="ORF">M427DRAFT_41849</name>
</gene>
<feature type="compositionally biased region" description="Low complexity" evidence="1">
    <location>
        <begin position="164"/>
        <end position="180"/>
    </location>
</feature>
<feature type="compositionally biased region" description="Low complexity" evidence="1">
    <location>
        <begin position="324"/>
        <end position="339"/>
    </location>
</feature>
<feature type="compositionally biased region" description="Polar residues" evidence="1">
    <location>
        <begin position="497"/>
        <end position="510"/>
    </location>
</feature>
<keyword evidence="3" id="KW-1185">Reference proteome</keyword>
<dbReference type="InterPro" id="IPR036871">
    <property type="entry name" value="PX_dom_sf"/>
</dbReference>
<feature type="compositionally biased region" description="Polar residues" evidence="1">
    <location>
        <begin position="241"/>
        <end position="256"/>
    </location>
</feature>
<evidence type="ECO:0008006" key="4">
    <source>
        <dbReference type="Google" id="ProtNLM"/>
    </source>
</evidence>
<feature type="region of interest" description="Disordered" evidence="1">
    <location>
        <begin position="550"/>
        <end position="573"/>
    </location>
</feature>
<reference evidence="2 3" key="1">
    <citation type="journal article" date="2015" name="Genome Biol. Evol.">
        <title>Phylogenomic analyses indicate that early fungi evolved digesting cell walls of algal ancestors of land plants.</title>
        <authorList>
            <person name="Chang Y."/>
            <person name="Wang S."/>
            <person name="Sekimoto S."/>
            <person name="Aerts A.L."/>
            <person name="Choi C."/>
            <person name="Clum A."/>
            <person name="LaButti K.M."/>
            <person name="Lindquist E.A."/>
            <person name="Yee Ngan C."/>
            <person name="Ohm R.A."/>
            <person name="Salamov A.A."/>
            <person name="Grigoriev I.V."/>
            <person name="Spatafora J.W."/>
            <person name="Berbee M.L."/>
        </authorList>
    </citation>
    <scope>NUCLEOTIDE SEQUENCE [LARGE SCALE GENOMIC DNA]</scope>
    <source>
        <strain evidence="2 3">JEL478</strain>
    </source>
</reference>
<feature type="compositionally biased region" description="Pro residues" evidence="1">
    <location>
        <begin position="551"/>
        <end position="563"/>
    </location>
</feature>
<dbReference type="AlphaFoldDB" id="A0A139ARY6"/>
<feature type="compositionally biased region" description="Low complexity" evidence="1">
    <location>
        <begin position="113"/>
        <end position="123"/>
    </location>
</feature>
<feature type="compositionally biased region" description="Polar residues" evidence="1">
    <location>
        <begin position="124"/>
        <end position="163"/>
    </location>
</feature>
<organism evidence="2 3">
    <name type="scientific">Gonapodya prolifera (strain JEL478)</name>
    <name type="common">Monoblepharis prolifera</name>
    <dbReference type="NCBI Taxonomy" id="1344416"/>
    <lineage>
        <taxon>Eukaryota</taxon>
        <taxon>Fungi</taxon>
        <taxon>Fungi incertae sedis</taxon>
        <taxon>Chytridiomycota</taxon>
        <taxon>Chytridiomycota incertae sedis</taxon>
        <taxon>Monoblepharidomycetes</taxon>
        <taxon>Monoblepharidales</taxon>
        <taxon>Gonapodyaceae</taxon>
        <taxon>Gonapodya</taxon>
    </lineage>
</organism>
<feature type="region of interest" description="Disordered" evidence="1">
    <location>
        <begin position="97"/>
        <end position="271"/>
    </location>
</feature>
<evidence type="ECO:0000313" key="3">
    <source>
        <dbReference type="Proteomes" id="UP000070544"/>
    </source>
</evidence>
<dbReference type="EMBL" id="KQ965738">
    <property type="protein sequence ID" value="KXS19507.1"/>
    <property type="molecule type" value="Genomic_DNA"/>
</dbReference>
<dbReference type="Proteomes" id="UP000070544">
    <property type="component" value="Unassembled WGS sequence"/>
</dbReference>
<feature type="compositionally biased region" description="Basic residues" evidence="1">
    <location>
        <begin position="181"/>
        <end position="193"/>
    </location>
</feature>
<feature type="region of interest" description="Disordered" evidence="1">
    <location>
        <begin position="497"/>
        <end position="518"/>
    </location>
</feature>
<name>A0A139ARY6_GONPJ</name>
<sequence length="681" mass="73989">MGAICEELDDVVKAEWKIAVDGDRSRLHRSSTHDEPCEAEECCRDGDGREMCMQKEKNVRDRRASQRSNTLGFVPILDPQNNPFLTESTIISAPHTLSHHARHSSDGDVTLYSPSSSPLSPQSTLNASLSPISRTLQASPYSTPCSPSPNFHSTTRTQPTVLASSSRSSRSPRSLTSSPSRPRRSSRRKSSSRTRRESTSRSRTAPGSQSSNLRGTSPSPLSEKLKQLDAKGAEDGPSWPPGTQQGSSLCQRTIVSSPLRRRRATSGGGDVRFLDRIPEVHVDPTTTASFKDISVVPSFPRPRRATGSDVKQSNSVLENVGELPASQQSSSRPRRATSTEIKGHEDFSESQSASRDPSPSPSICILPSSPRPRRAAGANLVASYAILSGLSDLPHPTSPRGSLLLPSSPRHSFHLPPSPRASLLLSYFSSSNSNVELTPPESHPAIISFHLTDPLVVSAGLFRRYATYLFSVVEAIPCGGAGAGGTCLELTIHDQPTEPTSSDPCATTNQDHPDHSDHRHWTFRTRQVGRVRYSDFVALRRALVGKLDLPVVPPQQPGSPHPPSNALGDTRPESPSALSMVSMAFLERSLGTPYKPLRHASLSSRDKSGAPLTIPVLPPKTILRRLDVGFLKKRAGLLEGWLAEVYWDVLVEMGWEDWSVWREFVGELAEGAEVVEEGAKA</sequence>
<feature type="compositionally biased region" description="Polar residues" evidence="1">
    <location>
        <begin position="205"/>
        <end position="220"/>
    </location>
</feature>
<dbReference type="GO" id="GO:0035091">
    <property type="term" value="F:phosphatidylinositol binding"/>
    <property type="evidence" value="ECO:0007669"/>
    <property type="project" value="InterPro"/>
</dbReference>
<feature type="compositionally biased region" description="Basic and acidic residues" evidence="1">
    <location>
        <begin position="223"/>
        <end position="234"/>
    </location>
</feature>
<dbReference type="Gene3D" id="3.30.1520.10">
    <property type="entry name" value="Phox-like domain"/>
    <property type="match status" value="1"/>
</dbReference>